<dbReference type="OrthoDB" id="3532002at2"/>
<evidence type="ECO:0000313" key="2">
    <source>
        <dbReference type="Proteomes" id="UP000331127"/>
    </source>
</evidence>
<comment type="caution">
    <text evidence="1">The sequence shown here is derived from an EMBL/GenBank/DDBJ whole genome shotgun (WGS) entry which is preliminary data.</text>
</comment>
<gene>
    <name evidence="1" type="ORF">Amac_009870</name>
</gene>
<reference evidence="1 2" key="1">
    <citation type="submission" date="2019-10" db="EMBL/GenBank/DDBJ databases">
        <title>Whole genome shotgun sequence of Acrocarpospora macrocephala NBRC 16266.</title>
        <authorList>
            <person name="Ichikawa N."/>
            <person name="Kimura A."/>
            <person name="Kitahashi Y."/>
            <person name="Komaki H."/>
            <person name="Oguchi A."/>
        </authorList>
    </citation>
    <scope>NUCLEOTIDE SEQUENCE [LARGE SCALE GENOMIC DNA]</scope>
    <source>
        <strain evidence="1 2">NBRC 16266</strain>
    </source>
</reference>
<sequence length="170" mass="18369">MAIIKQYLLPEEAQQSGTSGFAPFDKAVGTNFPVGRLLYDATADEAAFWHLEATNYGTGDWTVDIDWYAVNATSNVVRWGVAVAAITPETDSQDAETKAFDSETIFDDTHLGTTSKRIMRATITVASADLDGVAGGDECWLRVRRIGSNGSDTMANDAALTMVRISYSDT</sequence>
<dbReference type="AlphaFoldDB" id="A0A5M3WGZ0"/>
<accession>A0A5M3WGZ0</accession>
<dbReference type="Proteomes" id="UP000331127">
    <property type="component" value="Unassembled WGS sequence"/>
</dbReference>
<organism evidence="1 2">
    <name type="scientific">Acrocarpospora macrocephala</name>
    <dbReference type="NCBI Taxonomy" id="150177"/>
    <lineage>
        <taxon>Bacteria</taxon>
        <taxon>Bacillati</taxon>
        <taxon>Actinomycetota</taxon>
        <taxon>Actinomycetes</taxon>
        <taxon>Streptosporangiales</taxon>
        <taxon>Streptosporangiaceae</taxon>
        <taxon>Acrocarpospora</taxon>
    </lineage>
</organism>
<keyword evidence="2" id="KW-1185">Reference proteome</keyword>
<protein>
    <submittedName>
        <fullName evidence="1">Uncharacterized protein</fullName>
    </submittedName>
</protein>
<proteinExistence type="predicted"/>
<dbReference type="RefSeq" id="WP_155353105.1">
    <property type="nucleotide sequence ID" value="NZ_BAAAHL010000012.1"/>
</dbReference>
<dbReference type="EMBL" id="BLAE01000006">
    <property type="protein sequence ID" value="GES07392.1"/>
    <property type="molecule type" value="Genomic_DNA"/>
</dbReference>
<name>A0A5M3WGZ0_9ACTN</name>
<evidence type="ECO:0000313" key="1">
    <source>
        <dbReference type="EMBL" id="GES07392.1"/>
    </source>
</evidence>